<feature type="region of interest" description="Disordered" evidence="1">
    <location>
        <begin position="1"/>
        <end position="37"/>
    </location>
</feature>
<reference evidence="2" key="1">
    <citation type="journal article" date="2023" name="Genome Biol. Evol.">
        <title>Long-read-based Genome Assembly of Drosophila gunungcola Reveals Fewer Chemosensory Genes in Flower-breeding Species.</title>
        <authorList>
            <person name="Negi A."/>
            <person name="Liao B.Y."/>
            <person name="Yeh S.D."/>
        </authorList>
    </citation>
    <scope>NUCLEOTIDE SEQUENCE</scope>
    <source>
        <strain evidence="2">Sukarami</strain>
    </source>
</reference>
<sequence length="59" mass="6632">MPVAQENFLSTSAASEREREGEPQRRRERNSCSPAPKIGWIPKNQICMNVTTSSRLTAN</sequence>
<feature type="compositionally biased region" description="Basic and acidic residues" evidence="1">
    <location>
        <begin position="15"/>
        <end position="25"/>
    </location>
</feature>
<proteinExistence type="predicted"/>
<protein>
    <submittedName>
        <fullName evidence="2">Uncharacterized protein</fullName>
    </submittedName>
</protein>
<name>A0A9P9YGM7_9MUSC</name>
<dbReference type="Proteomes" id="UP001059596">
    <property type="component" value="Unassembled WGS sequence"/>
</dbReference>
<organism evidence="2 3">
    <name type="scientific">Drosophila gunungcola</name>
    <name type="common">fruit fly</name>
    <dbReference type="NCBI Taxonomy" id="103775"/>
    <lineage>
        <taxon>Eukaryota</taxon>
        <taxon>Metazoa</taxon>
        <taxon>Ecdysozoa</taxon>
        <taxon>Arthropoda</taxon>
        <taxon>Hexapoda</taxon>
        <taxon>Insecta</taxon>
        <taxon>Pterygota</taxon>
        <taxon>Neoptera</taxon>
        <taxon>Endopterygota</taxon>
        <taxon>Diptera</taxon>
        <taxon>Brachycera</taxon>
        <taxon>Muscomorpha</taxon>
        <taxon>Ephydroidea</taxon>
        <taxon>Drosophilidae</taxon>
        <taxon>Drosophila</taxon>
        <taxon>Sophophora</taxon>
    </lineage>
</organism>
<evidence type="ECO:0000313" key="2">
    <source>
        <dbReference type="EMBL" id="KAI8036360.1"/>
    </source>
</evidence>
<dbReference type="EMBL" id="JAMKOV010000021">
    <property type="protein sequence ID" value="KAI8036360.1"/>
    <property type="molecule type" value="Genomic_DNA"/>
</dbReference>
<evidence type="ECO:0000256" key="1">
    <source>
        <dbReference type="SAM" id="MobiDB-lite"/>
    </source>
</evidence>
<gene>
    <name evidence="2" type="ORF">M5D96_010953</name>
</gene>
<dbReference type="AlphaFoldDB" id="A0A9P9YGM7"/>
<feature type="non-terminal residue" evidence="2">
    <location>
        <position position="59"/>
    </location>
</feature>
<evidence type="ECO:0000313" key="3">
    <source>
        <dbReference type="Proteomes" id="UP001059596"/>
    </source>
</evidence>
<keyword evidence="3" id="KW-1185">Reference proteome</keyword>
<comment type="caution">
    <text evidence="2">The sequence shown here is derived from an EMBL/GenBank/DDBJ whole genome shotgun (WGS) entry which is preliminary data.</text>
</comment>
<accession>A0A9P9YGM7</accession>